<gene>
    <name evidence="1" type="ORF">C7Y47_23910</name>
</gene>
<dbReference type="EMBL" id="SADV01000040">
    <property type="protein sequence ID" value="TQR26968.1"/>
    <property type="molecule type" value="Genomic_DNA"/>
</dbReference>
<organism evidence="1 2">
    <name type="scientific">Lysinibacillus sphaericus</name>
    <name type="common">Bacillus sphaericus</name>
    <dbReference type="NCBI Taxonomy" id="1421"/>
    <lineage>
        <taxon>Bacteria</taxon>
        <taxon>Bacillati</taxon>
        <taxon>Bacillota</taxon>
        <taxon>Bacilli</taxon>
        <taxon>Bacillales</taxon>
        <taxon>Bacillaceae</taxon>
        <taxon>Lysinibacillus</taxon>
    </lineage>
</organism>
<name>A0A544U7H0_LYSSH</name>
<proteinExistence type="predicted"/>
<evidence type="ECO:0000313" key="1">
    <source>
        <dbReference type="EMBL" id="TQR26968.1"/>
    </source>
</evidence>
<dbReference type="Proteomes" id="UP000317944">
    <property type="component" value="Unassembled WGS sequence"/>
</dbReference>
<dbReference type="RefSeq" id="WP_142511022.1">
    <property type="nucleotide sequence ID" value="NZ_SADV01000040.1"/>
</dbReference>
<dbReference type="AlphaFoldDB" id="A0A544U7H0"/>
<protein>
    <submittedName>
        <fullName evidence="1">Uncharacterized protein</fullName>
    </submittedName>
</protein>
<comment type="caution">
    <text evidence="1">The sequence shown here is derived from an EMBL/GenBank/DDBJ whole genome shotgun (WGS) entry which is preliminary data.</text>
</comment>
<evidence type="ECO:0000313" key="2">
    <source>
        <dbReference type="Proteomes" id="UP000317944"/>
    </source>
</evidence>
<reference evidence="1 2" key="1">
    <citation type="submission" date="2018-03" db="EMBL/GenBank/DDBJ databases">
        <title>Aerobic endospore-forming bacteria genome sequencing and assembly.</title>
        <authorList>
            <person name="Cavalcante D.A."/>
            <person name="Driks A."/>
            <person name="Putonti C."/>
            <person name="De-Souza M.T."/>
        </authorList>
    </citation>
    <scope>NUCLEOTIDE SEQUENCE [LARGE SCALE GENOMIC DNA]</scope>
    <source>
        <strain evidence="1 2">SDF0037</strain>
    </source>
</reference>
<sequence length="176" mass="18615">MPEIQLPTKATQDVIKANVDNVNSNVTTVKSNVATVDANVKTVNTNLGIPTSSASSSTSGSAHAKLNYLMNNIAPMTVLKQYPSSASNQSIIDKIAGIHSSTVDAGGTTYLNISGKGRLISVSPSSSAADLTYITIDGNKIFRVNNMGGWLDLSFSTSLKITSDYEPRIVLYELIS</sequence>
<accession>A0A544U7H0</accession>